<evidence type="ECO:0000256" key="1">
    <source>
        <dbReference type="SAM" id="MobiDB-lite"/>
    </source>
</evidence>
<evidence type="ECO:0000256" key="2">
    <source>
        <dbReference type="SAM" id="Phobius"/>
    </source>
</evidence>
<evidence type="ECO:0000313" key="4">
    <source>
        <dbReference type="Proteomes" id="UP000033966"/>
    </source>
</evidence>
<gene>
    <name evidence="3" type="ORF">UW92_C0004G0014</name>
</gene>
<dbReference type="Proteomes" id="UP000033966">
    <property type="component" value="Unassembled WGS sequence"/>
</dbReference>
<keyword evidence="2" id="KW-1133">Transmembrane helix</keyword>
<dbReference type="AlphaFoldDB" id="A0A0G1L8G4"/>
<dbReference type="EMBL" id="LCKF01000004">
    <property type="protein sequence ID" value="KKT92231.1"/>
    <property type="molecule type" value="Genomic_DNA"/>
</dbReference>
<accession>A0A0G1L8G4</accession>
<organism evidence="3 4">
    <name type="scientific">Candidatus Jorgensenbacteria bacterium GW2011_GWA2_45_13</name>
    <dbReference type="NCBI Taxonomy" id="1618662"/>
    <lineage>
        <taxon>Bacteria</taxon>
        <taxon>Candidatus Joergenseniibacteriota</taxon>
    </lineage>
</organism>
<name>A0A0G1L8G4_9BACT</name>
<keyword evidence="2" id="KW-0812">Transmembrane</keyword>
<feature type="compositionally biased region" description="Basic and acidic residues" evidence="1">
    <location>
        <begin position="48"/>
        <end position="57"/>
    </location>
</feature>
<protein>
    <submittedName>
        <fullName evidence="3">Uncharacterized protein</fullName>
    </submittedName>
</protein>
<proteinExistence type="predicted"/>
<dbReference type="Gene3D" id="3.40.50.720">
    <property type="entry name" value="NAD(P)-binding Rossmann-like Domain"/>
    <property type="match status" value="1"/>
</dbReference>
<feature type="region of interest" description="Disordered" evidence="1">
    <location>
        <begin position="37"/>
        <end position="57"/>
    </location>
</feature>
<sequence length="57" mass="6418">MELKGEKVLVVGLGVFGGGVATMKWLAKQGAILRSRRKTHRKQFSCDSEEKRNSNRK</sequence>
<reference evidence="3 4" key="1">
    <citation type="journal article" date="2015" name="Nature">
        <title>rRNA introns, odd ribosomes, and small enigmatic genomes across a large radiation of phyla.</title>
        <authorList>
            <person name="Brown C.T."/>
            <person name="Hug L.A."/>
            <person name="Thomas B.C."/>
            <person name="Sharon I."/>
            <person name="Castelle C.J."/>
            <person name="Singh A."/>
            <person name="Wilkins M.J."/>
            <person name="Williams K.H."/>
            <person name="Banfield J.F."/>
        </authorList>
    </citation>
    <scope>NUCLEOTIDE SEQUENCE [LARGE SCALE GENOMIC DNA]</scope>
</reference>
<evidence type="ECO:0000313" key="3">
    <source>
        <dbReference type="EMBL" id="KKT92231.1"/>
    </source>
</evidence>
<feature type="transmembrane region" description="Helical" evidence="2">
    <location>
        <begin position="6"/>
        <end position="27"/>
    </location>
</feature>
<comment type="caution">
    <text evidence="3">The sequence shown here is derived from an EMBL/GenBank/DDBJ whole genome shotgun (WGS) entry which is preliminary data.</text>
</comment>
<keyword evidence="2" id="KW-0472">Membrane</keyword>